<protein>
    <submittedName>
        <fullName evidence="4">Ribosomal protein S3</fullName>
    </submittedName>
</protein>
<dbReference type="InterPro" id="IPR036419">
    <property type="entry name" value="Ribosomal_S3_C_sf"/>
</dbReference>
<accession>A0A1W6R274</accession>
<gene>
    <name evidence="4" type="primary">rps3</name>
</gene>
<reference evidence="4" key="1">
    <citation type="journal article" date="2017" name="Genome Biol. Evol.">
        <title>Mitochondrial Genome Evolution and a Novel RNA Editing System in Deep-Branching Heteroloboseids.</title>
        <authorList>
            <person name="Yang J."/>
            <person name="Harding T."/>
            <person name="Kamikawa R."/>
            <person name="Simpson A.G.B."/>
            <person name="Roger A.J."/>
        </authorList>
    </citation>
    <scope>NUCLEOTIDE SEQUENCE</scope>
    <source>
        <strain evidence="4">AS12B</strain>
    </source>
</reference>
<dbReference type="InterPro" id="IPR015946">
    <property type="entry name" value="KH_dom-like_a/b"/>
</dbReference>
<sequence length="1873" mass="228440">MSRTSPIVLRSGHTYNNWKSHWYGDNNYTQLLTEDLKIRYYVNNVHYYLKFPSSDLNIRRRQNRISLLHQKLFMPEYTDTSKLNSFLFYFHRLENHSVKKNLQCLKSHSLIKFSILDILIKIILGTYPNNKFSPILNNSVITYLLKSFFFQKVNVFGFFYHFQLPNLMIKNFEHAKISSNLVFFNRKLRLEHSISSFFKRILFEKKISTEFFNLKHGTLNLFKSVNIEDLSSAQKHRKYRLNIVKKSNKRLHTTNSIVMLDSFGKKYYYRPQDRKDWFPHYDFIAFFKTNFFSLIKVYTGFHLFVRRKKIRKRTFKTFRKKILTKNFIRLANKILRLKNNLSYLIKLSNILKSLLKCYKVASVKDRSLFPNKNKAISNKFLNNLFINKYNLDIIKNIKEVINARLLKKKTYYKDGNRDKKFFKNKKFYFNNSYSTKNKRNRLQISSKKVRANMRRLLQLVSNKLNYHKSKRKVKPTKHKIRMRIPKNLTKIFNSLNHKGYPNMLFHKFKWLTNLVTKLFVAKRRVVELIEYYWQLAKNLSKVIKANYNPRLELGRRYFRRVNPRNYIYECFKNQWLRFKFRENFQNSFYFITKNATNFKKRHFHPIVLWLKSVVSFGTSFFNFSHNVNRFFMKRRISLRKLARISSYKVRLKRKKPKKIDKFDIRYIPPFMNKNLKFFFNKYRRKFKGFKRRKSYLPGFIILKKGKLKFPKKEIVKRLSRYYKHNKLRNHLIKLKNFKNQVLKYKRRLIPKASSLSSLKANPLSKIDRIYLKNKFLYKVIFRMIKKLVLNHYKPNINLMRSLKKLRQFSKRRLLNKEKSMRRIDKFRFISRKLRREYPSYFKLYKKIFWFPINKTKRKLKNDPKFFYKSLNRRLPLKITYPEFSRILKKRKIKEKSMNRHYIPNKYNKNHYYKDREKYNTRKSSFFIKKARDKALINRNIRKKYFKYKTKYFTLYVYNALRKKISANNIFSVNRNYQEVPKGRLLFISSHTKPLLRAFRKINSIKNRLRTGKVQTFKFKKYNTVNTKKLNFIPRGNKYYNKTARNVSKRKVFKSKTIRKKINVNDISKHLRYHINNTILTNSLKLINAFGFSRIQTKKLKHFKKVLLSPNKKQHALKTSKNNNFLKKKKSIYLFLTILKLVLKKLISKPLIYTNRKFNQRSKIKPVLHNHKYNHKSRSRLRYLRIRLQKKSFFKNLNLKQNKLVYNMSFIRLFVNNVNNHIKHMVVTNFNEKPSLKKTKYLNNLYNREYLTSNFKYGSFFLRNSKNYNYSIHKVENNYFRSKVIKSFILSYLKRSKFLKEKKFKLSKKNKVVSPSKMKKILDIPLSKPSFKKVLYVNKQNLKEYDKVTISAILGSILYTFFRKDIYNRLEGIELSKKYSIKKSINKRKKLLMFFKRMNLLPSGMLTSNALRRKKKRKKLKIKYSNSFAYNSMIPDNINLSFFPYKVTSLFKYLSKIKIVLNNLIQNFHRRILNFIDSLNTLKTYPHNFNADSYQFIFQFIFFFIHYLKRWVKSLLMFIDTNNILNLLTFTKTNSLSKIYRVKNNIVKNTFYTWNKYSYFNLKLKFLYNTIRDLAHKKRKTHDQKNTSDMFEIKNIDLSHKKEGTTFIEKPLKSMNSIGNYLNRDFSNYIQLNYVMEYDINKLNRSKENFLYFYNLYKYNYDYNCMFLLSPRLLCDYFVYSIKNRVQYREVFFDIRQASSDLFRLKTFLKKYYDKILYLLLHRYVDYLTDWYFFRVKMYNGDFTLANLDRYKLILAKKTSILLKLFSYACYLIDIRNHANVAGINIRTSGRRSRKLRTHARLYQRGPMSLNTFSDNIDYYFKPVTSKFGTLGVKVFLYREPFHKIPLYQIMYETLFLRFKSLRNMLVSIHYEKK</sequence>
<name>A0A1W6R274_9EUKA</name>
<dbReference type="GeneID" id="32891773"/>
<dbReference type="RefSeq" id="YP_009370814.1">
    <property type="nucleotide sequence ID" value="NC_034798.1"/>
</dbReference>
<dbReference type="SUPFAM" id="SSF54821">
    <property type="entry name" value="Ribosomal protein S3 C-terminal domain"/>
    <property type="match status" value="1"/>
</dbReference>
<dbReference type="InterPro" id="IPR009019">
    <property type="entry name" value="KH_sf_prok-type"/>
</dbReference>
<geneLocation type="mitochondrion" evidence="4"/>
<proteinExistence type="inferred from homology"/>
<keyword evidence="2 4" id="KW-0689">Ribosomal protein</keyword>
<dbReference type="GO" id="GO:0003723">
    <property type="term" value="F:RNA binding"/>
    <property type="evidence" value="ECO:0007669"/>
    <property type="project" value="InterPro"/>
</dbReference>
<dbReference type="GO" id="GO:0005840">
    <property type="term" value="C:ribosome"/>
    <property type="evidence" value="ECO:0007669"/>
    <property type="project" value="UniProtKB-KW"/>
</dbReference>
<keyword evidence="4" id="KW-0496">Mitochondrion</keyword>
<keyword evidence="3" id="KW-0687">Ribonucleoprotein</keyword>
<dbReference type="EMBL" id="KX891215">
    <property type="protein sequence ID" value="ARO47980.1"/>
    <property type="molecule type" value="Genomic_DNA"/>
</dbReference>
<comment type="similarity">
    <text evidence="1">Belongs to the universal ribosomal protein uS3 family.</text>
</comment>
<dbReference type="GO" id="GO:1990904">
    <property type="term" value="C:ribonucleoprotein complex"/>
    <property type="evidence" value="ECO:0007669"/>
    <property type="project" value="UniProtKB-KW"/>
</dbReference>
<organism evidence="4">
    <name type="scientific">Pharyngomonas kirbyi</name>
    <dbReference type="NCBI Taxonomy" id="63601"/>
    <lineage>
        <taxon>Eukaryota</taxon>
        <taxon>Discoba</taxon>
        <taxon>Heterolobosea</taxon>
        <taxon>Pharyngomonada</taxon>
        <taxon>Pharyngomonas</taxon>
    </lineage>
</organism>
<dbReference type="SUPFAM" id="SSF54814">
    <property type="entry name" value="Prokaryotic type KH domain (KH-domain type II)"/>
    <property type="match status" value="1"/>
</dbReference>
<evidence type="ECO:0000256" key="2">
    <source>
        <dbReference type="ARBA" id="ARBA00022980"/>
    </source>
</evidence>
<evidence type="ECO:0000313" key="4">
    <source>
        <dbReference type="EMBL" id="ARO47980.1"/>
    </source>
</evidence>
<evidence type="ECO:0000256" key="3">
    <source>
        <dbReference type="ARBA" id="ARBA00023274"/>
    </source>
</evidence>
<dbReference type="Gene3D" id="3.30.1140.32">
    <property type="entry name" value="Ribosomal protein S3, C-terminal domain"/>
    <property type="match status" value="1"/>
</dbReference>
<dbReference type="Gene3D" id="3.30.300.20">
    <property type="match status" value="1"/>
</dbReference>
<evidence type="ECO:0000256" key="1">
    <source>
        <dbReference type="ARBA" id="ARBA00010761"/>
    </source>
</evidence>